<dbReference type="Proteomes" id="UP000279259">
    <property type="component" value="Unassembled WGS sequence"/>
</dbReference>
<keyword evidence="3" id="KW-1185">Reference proteome</keyword>
<evidence type="ECO:0000256" key="1">
    <source>
        <dbReference type="SAM" id="MobiDB-lite"/>
    </source>
</evidence>
<feature type="compositionally biased region" description="Basic and acidic residues" evidence="1">
    <location>
        <begin position="17"/>
        <end position="27"/>
    </location>
</feature>
<protein>
    <recommendedName>
        <fullName evidence="4">Senescence domain-containing protein</fullName>
    </recommendedName>
</protein>
<sequence length="348" mass="37708">MSVPVAMCLGADQGDEREERADWRIRELDEDDEEYWEVEDDEQQDKLARRKDVYEEEEEEDDDEEEEDDDDEEEGDTYEEFSRNGWEAVHEQPWAQPSPRNDRVHPSANITHPNQIPAAPAPTAISSYSASSPPTSPSPSPGSHTALEVYQPTVETATASAGWLQTDHSDTAPQTPDSTDSPSLIGATSKLASSCIRSGARLTSSLLESTAEGIASAANYAEEHGTQIAENLALGIRDVVSATAGAVGELAGPAVAVTRSAVVLGAEMTAWTAKAMGEHGPDALRSVCRTLSGISSSFVENSAPPKPKSRLKQGTPRLGFEVKKCSRIQREPEKRQYNEKTIAIEEQG</sequence>
<evidence type="ECO:0008006" key="4">
    <source>
        <dbReference type="Google" id="ProtNLM"/>
    </source>
</evidence>
<gene>
    <name evidence="2" type="ORF">EHS25_008622</name>
</gene>
<comment type="caution">
    <text evidence="2">The sequence shown here is derived from an EMBL/GenBank/DDBJ whole genome shotgun (WGS) entry which is preliminary data.</text>
</comment>
<feature type="compositionally biased region" description="Acidic residues" evidence="1">
    <location>
        <begin position="54"/>
        <end position="79"/>
    </location>
</feature>
<feature type="compositionally biased region" description="Basic and acidic residues" evidence="1">
    <location>
        <begin position="44"/>
        <end position="53"/>
    </location>
</feature>
<feature type="region of interest" description="Disordered" evidence="1">
    <location>
        <begin position="166"/>
        <end position="185"/>
    </location>
</feature>
<accession>A0A427YMC2</accession>
<evidence type="ECO:0000313" key="2">
    <source>
        <dbReference type="EMBL" id="RSH92207.1"/>
    </source>
</evidence>
<dbReference type="EMBL" id="RSCD01000006">
    <property type="protein sequence ID" value="RSH92207.1"/>
    <property type="molecule type" value="Genomic_DNA"/>
</dbReference>
<dbReference type="AlphaFoldDB" id="A0A427YMC2"/>
<feature type="compositionally biased region" description="Acidic residues" evidence="1">
    <location>
        <begin position="28"/>
        <end position="43"/>
    </location>
</feature>
<proteinExistence type="predicted"/>
<feature type="region of interest" description="Disordered" evidence="1">
    <location>
        <begin position="1"/>
        <end position="146"/>
    </location>
</feature>
<feature type="compositionally biased region" description="Polar residues" evidence="1">
    <location>
        <begin position="171"/>
        <end position="182"/>
    </location>
</feature>
<feature type="compositionally biased region" description="Low complexity" evidence="1">
    <location>
        <begin position="116"/>
        <end position="133"/>
    </location>
</feature>
<evidence type="ECO:0000313" key="3">
    <source>
        <dbReference type="Proteomes" id="UP000279259"/>
    </source>
</evidence>
<name>A0A427YMC2_9TREE</name>
<reference evidence="2 3" key="1">
    <citation type="submission" date="2018-11" db="EMBL/GenBank/DDBJ databases">
        <title>Genome sequence of Saitozyma podzolica DSM 27192.</title>
        <authorList>
            <person name="Aliyu H."/>
            <person name="Gorte O."/>
            <person name="Ochsenreither K."/>
        </authorList>
    </citation>
    <scope>NUCLEOTIDE SEQUENCE [LARGE SCALE GENOMIC DNA]</scope>
    <source>
        <strain evidence="2 3">DSM 27192</strain>
    </source>
</reference>
<organism evidence="2 3">
    <name type="scientific">Saitozyma podzolica</name>
    <dbReference type="NCBI Taxonomy" id="1890683"/>
    <lineage>
        <taxon>Eukaryota</taxon>
        <taxon>Fungi</taxon>
        <taxon>Dikarya</taxon>
        <taxon>Basidiomycota</taxon>
        <taxon>Agaricomycotina</taxon>
        <taxon>Tremellomycetes</taxon>
        <taxon>Tremellales</taxon>
        <taxon>Trimorphomycetaceae</taxon>
        <taxon>Saitozyma</taxon>
    </lineage>
</organism>